<dbReference type="InParanoid" id="A0A2T3A428"/>
<dbReference type="Gene3D" id="3.50.50.60">
    <property type="entry name" value="FAD/NAD(P)-binding domain"/>
    <property type="match status" value="2"/>
</dbReference>
<gene>
    <name evidence="5" type="ORF">BD289DRAFT_454284</name>
</gene>
<name>A0A2T3A428_9PEZI</name>
<organism evidence="5 6">
    <name type="scientific">Coniella lustricola</name>
    <dbReference type="NCBI Taxonomy" id="2025994"/>
    <lineage>
        <taxon>Eukaryota</taxon>
        <taxon>Fungi</taxon>
        <taxon>Dikarya</taxon>
        <taxon>Ascomycota</taxon>
        <taxon>Pezizomycotina</taxon>
        <taxon>Sordariomycetes</taxon>
        <taxon>Sordariomycetidae</taxon>
        <taxon>Diaporthales</taxon>
        <taxon>Schizoparmaceae</taxon>
        <taxon>Coniella</taxon>
    </lineage>
</organism>
<dbReference type="EMBL" id="KZ678477">
    <property type="protein sequence ID" value="PSR82443.1"/>
    <property type="molecule type" value="Genomic_DNA"/>
</dbReference>
<dbReference type="PRINTS" id="PR00469">
    <property type="entry name" value="PNDRDTASEII"/>
</dbReference>
<keyword evidence="2" id="KW-0285">Flavoprotein</keyword>
<comment type="similarity">
    <text evidence="1">Belongs to the class-II pyridine nucleotide-disulfide oxidoreductase family.</text>
</comment>
<keyword evidence="3" id="KW-0560">Oxidoreductase</keyword>
<evidence type="ECO:0000313" key="6">
    <source>
        <dbReference type="Proteomes" id="UP000241462"/>
    </source>
</evidence>
<dbReference type="GO" id="GO:0097237">
    <property type="term" value="P:cellular response to toxic substance"/>
    <property type="evidence" value="ECO:0007669"/>
    <property type="project" value="UniProtKB-ARBA"/>
</dbReference>
<proteinExistence type="inferred from homology"/>
<dbReference type="Pfam" id="PF07992">
    <property type="entry name" value="Pyr_redox_2"/>
    <property type="match status" value="1"/>
</dbReference>
<evidence type="ECO:0000256" key="1">
    <source>
        <dbReference type="ARBA" id="ARBA00009333"/>
    </source>
</evidence>
<dbReference type="PRINTS" id="PR00368">
    <property type="entry name" value="FADPNR"/>
</dbReference>
<feature type="domain" description="FAD/NAD(P)-binding" evidence="4">
    <location>
        <begin position="14"/>
        <end position="144"/>
    </location>
</feature>
<sequence length="333" mass="35901">MPSSPSAPPSPKIYDVLIIGGGPAGLSVATTIVRQLLTALVLHSHVYRTAHAEHMHGVPGFDHVDPGVFRTRAKGDLLARYDSVAFKRAWIGKVEKLPDGLFQATDGWENTYLGRKVVLATGVEDVLPDIEGFAECWGRGIFHCLFCHGYEERGAESAGLLTQGAAINKAEMLTHIAHMTLQLSKKLTVYTNGTSSDDDKANEIWTNSGIPDFEQRVTVDKRKIKEVKLVSLDTSDVLVTLEDGTEVREKFIAAAPPVRLNAAEILDALNLEMGEAGQIKTYPPFNETSVHGLFAAGDAAGDVRIIPNAIYGGSMAGGGVVMQLLAEKAKQKK</sequence>
<dbReference type="InterPro" id="IPR036188">
    <property type="entry name" value="FAD/NAD-bd_sf"/>
</dbReference>
<evidence type="ECO:0000259" key="4">
    <source>
        <dbReference type="Pfam" id="PF07992"/>
    </source>
</evidence>
<protein>
    <submittedName>
        <fullName evidence="5">Thioredoxin reductase</fullName>
    </submittedName>
</protein>
<dbReference type="PANTHER" id="PTHR48105">
    <property type="entry name" value="THIOREDOXIN REDUCTASE 1-RELATED-RELATED"/>
    <property type="match status" value="1"/>
</dbReference>
<dbReference type="AlphaFoldDB" id="A0A2T3A428"/>
<reference evidence="5 6" key="1">
    <citation type="journal article" date="2018" name="Mycol. Prog.">
        <title>Coniella lustricola, a new species from submerged detritus.</title>
        <authorList>
            <person name="Raudabaugh D.B."/>
            <person name="Iturriaga T."/>
            <person name="Carver A."/>
            <person name="Mondo S."/>
            <person name="Pangilinan J."/>
            <person name="Lipzen A."/>
            <person name="He G."/>
            <person name="Amirebrahimi M."/>
            <person name="Grigoriev I.V."/>
            <person name="Miller A.N."/>
        </authorList>
    </citation>
    <scope>NUCLEOTIDE SEQUENCE [LARGE SCALE GENOMIC DNA]</scope>
    <source>
        <strain evidence="5 6">B22-T-1</strain>
    </source>
</reference>
<dbReference type="OrthoDB" id="10260355at2759"/>
<dbReference type="STRING" id="2025994.A0A2T3A428"/>
<dbReference type="InterPro" id="IPR050097">
    <property type="entry name" value="Ferredoxin-NADP_redctase_2"/>
</dbReference>
<accession>A0A2T3A428</accession>
<dbReference type="SUPFAM" id="SSF51905">
    <property type="entry name" value="FAD/NAD(P)-binding domain"/>
    <property type="match status" value="1"/>
</dbReference>
<keyword evidence="6" id="KW-1185">Reference proteome</keyword>
<evidence type="ECO:0000256" key="3">
    <source>
        <dbReference type="ARBA" id="ARBA00023002"/>
    </source>
</evidence>
<dbReference type="InterPro" id="IPR023753">
    <property type="entry name" value="FAD/NAD-binding_dom"/>
</dbReference>
<dbReference type="GO" id="GO:0016491">
    <property type="term" value="F:oxidoreductase activity"/>
    <property type="evidence" value="ECO:0007669"/>
    <property type="project" value="UniProtKB-KW"/>
</dbReference>
<evidence type="ECO:0000313" key="5">
    <source>
        <dbReference type="EMBL" id="PSR82443.1"/>
    </source>
</evidence>
<evidence type="ECO:0000256" key="2">
    <source>
        <dbReference type="ARBA" id="ARBA00022630"/>
    </source>
</evidence>
<dbReference type="Proteomes" id="UP000241462">
    <property type="component" value="Unassembled WGS sequence"/>
</dbReference>